<accession>X1A7P1</accession>
<dbReference type="AlphaFoldDB" id="X1A7P1"/>
<comment type="caution">
    <text evidence="1">The sequence shown here is derived from an EMBL/GenBank/DDBJ whole genome shotgun (WGS) entry which is preliminary data.</text>
</comment>
<gene>
    <name evidence="1" type="ORF">S01H4_35372</name>
</gene>
<evidence type="ECO:0000313" key="1">
    <source>
        <dbReference type="EMBL" id="GAG78215.1"/>
    </source>
</evidence>
<organism evidence="1">
    <name type="scientific">marine sediment metagenome</name>
    <dbReference type="NCBI Taxonomy" id="412755"/>
    <lineage>
        <taxon>unclassified sequences</taxon>
        <taxon>metagenomes</taxon>
        <taxon>ecological metagenomes</taxon>
    </lineage>
</organism>
<protein>
    <submittedName>
        <fullName evidence="1">Uncharacterized protein</fullName>
    </submittedName>
</protein>
<dbReference type="EMBL" id="BART01018802">
    <property type="protein sequence ID" value="GAG78215.1"/>
    <property type="molecule type" value="Genomic_DNA"/>
</dbReference>
<name>X1A7P1_9ZZZZ</name>
<sequence length="276" mass="32657">MIYEINPYEKDGYRRGLIVDVQEKHADRRSKILIDLKLGEPIINQVHDSLYDIGKDCSKRIIAYLDGWNVYDKDVPAADFWPVCCLVNNLQQYPLGIHLLEMNADTLTLGPHFQQEYLEPYQELPISEAPIREQFMAETFWIVYFDSNSEGWYESFTTFSGGFRDISDWGHIIYIDCSFRGEIQLYWDQKGVRYLIKQDNNDDEYLKIVLDYEMSGLQERYGVEAVNFENVVGKLPRLHIKYSDRPFDWLYTANPRQITEFAKSMHKDAWGLRWMI</sequence>
<reference evidence="1" key="1">
    <citation type="journal article" date="2014" name="Front. Microbiol.">
        <title>High frequency of phylogenetically diverse reductive dehalogenase-homologous genes in deep subseafloor sedimentary metagenomes.</title>
        <authorList>
            <person name="Kawai M."/>
            <person name="Futagami T."/>
            <person name="Toyoda A."/>
            <person name="Takaki Y."/>
            <person name="Nishi S."/>
            <person name="Hori S."/>
            <person name="Arai W."/>
            <person name="Tsubouchi T."/>
            <person name="Morono Y."/>
            <person name="Uchiyama I."/>
            <person name="Ito T."/>
            <person name="Fujiyama A."/>
            <person name="Inagaki F."/>
            <person name="Takami H."/>
        </authorList>
    </citation>
    <scope>NUCLEOTIDE SEQUENCE</scope>
    <source>
        <strain evidence="1">Expedition CK06-06</strain>
    </source>
</reference>
<proteinExistence type="predicted"/>
<feature type="non-terminal residue" evidence="1">
    <location>
        <position position="276"/>
    </location>
</feature>